<accession>A0A183G6T5</accession>
<evidence type="ECO:0000313" key="2">
    <source>
        <dbReference type="WBParaSite" id="HPBE_0001743301-mRNA-1"/>
    </source>
</evidence>
<reference evidence="2" key="1">
    <citation type="submission" date="2019-09" db="UniProtKB">
        <authorList>
            <consortium name="WormBaseParasite"/>
        </authorList>
    </citation>
    <scope>IDENTIFICATION</scope>
</reference>
<dbReference type="WBParaSite" id="HPBE_0001743301-mRNA-1">
    <property type="protein sequence ID" value="HPBE_0001743301-mRNA-1"/>
    <property type="gene ID" value="HPBE_0001743301"/>
</dbReference>
<organism evidence="1 2">
    <name type="scientific">Heligmosomoides polygyrus</name>
    <name type="common">Parasitic roundworm</name>
    <dbReference type="NCBI Taxonomy" id="6339"/>
    <lineage>
        <taxon>Eukaryota</taxon>
        <taxon>Metazoa</taxon>
        <taxon>Ecdysozoa</taxon>
        <taxon>Nematoda</taxon>
        <taxon>Chromadorea</taxon>
        <taxon>Rhabditida</taxon>
        <taxon>Rhabditina</taxon>
        <taxon>Rhabditomorpha</taxon>
        <taxon>Strongyloidea</taxon>
        <taxon>Heligmosomidae</taxon>
        <taxon>Heligmosomoides</taxon>
    </lineage>
</organism>
<dbReference type="Proteomes" id="UP000050761">
    <property type="component" value="Unassembled WGS sequence"/>
</dbReference>
<evidence type="ECO:0000313" key="1">
    <source>
        <dbReference type="Proteomes" id="UP000050761"/>
    </source>
</evidence>
<keyword evidence="1" id="KW-1185">Reference proteome</keyword>
<proteinExistence type="predicted"/>
<sequence>LLLVLLMTNVLCYLYHEIWEDGRKLQISPDICSSNRYCVSVIYRDPNPVKKNGYSMGCDRVDCDESDGVDAAEWRSLTDGMRCRKHHDYGRQGEICCCKQELCNAVVALIIVFPPFFLL</sequence>
<protein>
    <submittedName>
        <fullName evidence="2">Activin_recp domain-containing protein</fullName>
    </submittedName>
</protein>
<dbReference type="AlphaFoldDB" id="A0A183G6T5"/>
<name>A0A183G6T5_HELPZ</name>